<organism evidence="2 3">
    <name type="scientific">Salinimonas iocasae</name>
    <dbReference type="NCBI Taxonomy" id="2572577"/>
    <lineage>
        <taxon>Bacteria</taxon>
        <taxon>Pseudomonadati</taxon>
        <taxon>Pseudomonadota</taxon>
        <taxon>Gammaproteobacteria</taxon>
        <taxon>Alteromonadales</taxon>
        <taxon>Alteromonadaceae</taxon>
        <taxon>Alteromonas/Salinimonas group</taxon>
        <taxon>Salinimonas</taxon>
    </lineage>
</organism>
<dbReference type="RefSeq" id="WP_139757447.1">
    <property type="nucleotide sequence ID" value="NZ_CP039852.1"/>
</dbReference>
<keyword evidence="1" id="KW-0472">Membrane</keyword>
<dbReference type="EMBL" id="CP039852">
    <property type="protein sequence ID" value="QCZ94711.1"/>
    <property type="molecule type" value="Genomic_DNA"/>
</dbReference>
<evidence type="ECO:0000313" key="2">
    <source>
        <dbReference type="EMBL" id="QCZ94711.1"/>
    </source>
</evidence>
<reference evidence="2 3" key="1">
    <citation type="submission" date="2019-04" db="EMBL/GenBank/DDBJ databases">
        <title>Salinimonas iocasae sp. nov., a halophilic bacterium isolated from the outer tube casing of tubeworms in Okinawa Trough.</title>
        <authorList>
            <person name="Zhang H."/>
            <person name="Wang H."/>
            <person name="Li C."/>
        </authorList>
    </citation>
    <scope>NUCLEOTIDE SEQUENCE [LARGE SCALE GENOMIC DNA]</scope>
    <source>
        <strain evidence="2 3">KX18D6</strain>
    </source>
</reference>
<sequence>MLHIHQVSLLILKTLARPRVIQALFLSSCAVSLGYLLSWPFLWLLFPILLVSEIVLLVGSKPASLPFSSEEISPWKSLRVADGFLYVGRNALPVSSVPVAILAHQNNYVTLQLPQNTIGGKIPVITFSPIYFPAVKAFIRLRLPDTAMHILAAGHTAAPEIRKAS</sequence>
<gene>
    <name evidence="2" type="ORF">FBQ74_15095</name>
</gene>
<feature type="transmembrane region" description="Helical" evidence="1">
    <location>
        <begin position="20"/>
        <end position="37"/>
    </location>
</feature>
<dbReference type="Proteomes" id="UP000304912">
    <property type="component" value="Chromosome"/>
</dbReference>
<proteinExistence type="predicted"/>
<protein>
    <submittedName>
        <fullName evidence="2">Uncharacterized protein</fullName>
    </submittedName>
</protein>
<dbReference type="KEGG" id="salk:FBQ74_15095"/>
<keyword evidence="3" id="KW-1185">Reference proteome</keyword>
<evidence type="ECO:0000256" key="1">
    <source>
        <dbReference type="SAM" id="Phobius"/>
    </source>
</evidence>
<name>A0A5B7YGE1_9ALTE</name>
<keyword evidence="1" id="KW-0812">Transmembrane</keyword>
<evidence type="ECO:0000313" key="3">
    <source>
        <dbReference type="Proteomes" id="UP000304912"/>
    </source>
</evidence>
<dbReference type="AlphaFoldDB" id="A0A5B7YGE1"/>
<accession>A0A5B7YGE1</accession>
<keyword evidence="1" id="KW-1133">Transmembrane helix</keyword>
<dbReference type="OrthoDB" id="9932986at2"/>